<sequence length="152" mass="15775">MLTDVDLTELRATVALALEARQRGDDPFGARVVAADGRLLAEGGNLVRTTADVTAHAEIVALRALGAVAGAPELAAATMYTSAEPCAMCAAAIAWAGVGRVVFVVDAARVKTLDAPAPTWPGVPGREVLERSGRHVEHAAMLAREAEAILWP</sequence>
<evidence type="ECO:0000259" key="3">
    <source>
        <dbReference type="PROSITE" id="PS51747"/>
    </source>
</evidence>
<dbReference type="STRING" id="861299.J421_1556"/>
<dbReference type="Gene3D" id="3.40.140.10">
    <property type="entry name" value="Cytidine Deaminase, domain 2"/>
    <property type="match status" value="1"/>
</dbReference>
<dbReference type="GO" id="GO:0016787">
    <property type="term" value="F:hydrolase activity"/>
    <property type="evidence" value="ECO:0007669"/>
    <property type="project" value="InterPro"/>
</dbReference>
<dbReference type="InterPro" id="IPR016193">
    <property type="entry name" value="Cytidine_deaminase-like"/>
</dbReference>
<dbReference type="OrthoDB" id="9802676at2"/>
<dbReference type="KEGG" id="gba:J421_1556"/>
<dbReference type="InterPro" id="IPR016192">
    <property type="entry name" value="APOBEC/CMP_deaminase_Zn-bd"/>
</dbReference>
<accession>W0RI57</accession>
<dbReference type="Pfam" id="PF00383">
    <property type="entry name" value="dCMP_cyt_deam_1"/>
    <property type="match status" value="1"/>
</dbReference>
<evidence type="ECO:0000313" key="5">
    <source>
        <dbReference type="Proteomes" id="UP000019151"/>
    </source>
</evidence>
<name>W0RI57_9BACT</name>
<protein>
    <submittedName>
        <fullName evidence="4">CMP/dCMP deaminase zinc-binding protein</fullName>
    </submittedName>
</protein>
<evidence type="ECO:0000256" key="1">
    <source>
        <dbReference type="ARBA" id="ARBA00022723"/>
    </source>
</evidence>
<dbReference type="CDD" id="cd01285">
    <property type="entry name" value="nucleoside_deaminase"/>
    <property type="match status" value="1"/>
</dbReference>
<dbReference type="HOGENOM" id="CLU_025810_5_1_0"/>
<gene>
    <name evidence="4" type="ORF">J421_1556</name>
</gene>
<dbReference type="SUPFAM" id="SSF53927">
    <property type="entry name" value="Cytidine deaminase-like"/>
    <property type="match status" value="1"/>
</dbReference>
<dbReference type="PANTHER" id="PTHR11079">
    <property type="entry name" value="CYTOSINE DEAMINASE FAMILY MEMBER"/>
    <property type="match status" value="1"/>
</dbReference>
<keyword evidence="5" id="KW-1185">Reference proteome</keyword>
<dbReference type="GO" id="GO:0008270">
    <property type="term" value="F:zinc ion binding"/>
    <property type="evidence" value="ECO:0007669"/>
    <property type="project" value="InterPro"/>
</dbReference>
<dbReference type="AlphaFoldDB" id="W0RI57"/>
<feature type="domain" description="CMP/dCMP-type deaminase" evidence="3">
    <location>
        <begin position="8"/>
        <end position="124"/>
    </location>
</feature>
<dbReference type="RefSeq" id="WP_025410606.1">
    <property type="nucleotide sequence ID" value="NZ_CP007128.1"/>
</dbReference>
<dbReference type="InterPro" id="IPR002125">
    <property type="entry name" value="CMP_dCMP_dom"/>
</dbReference>
<dbReference type="Proteomes" id="UP000019151">
    <property type="component" value="Chromosome"/>
</dbReference>
<keyword evidence="1" id="KW-0479">Metal-binding</keyword>
<dbReference type="EMBL" id="CP007128">
    <property type="protein sequence ID" value="AHG89093.1"/>
    <property type="molecule type" value="Genomic_DNA"/>
</dbReference>
<dbReference type="PANTHER" id="PTHR11079:SF179">
    <property type="entry name" value="TRNA(ADENINE(34)) DEAMINASE, CHLOROPLASTIC"/>
    <property type="match status" value="1"/>
</dbReference>
<proteinExistence type="predicted"/>
<dbReference type="PROSITE" id="PS00903">
    <property type="entry name" value="CYT_DCMP_DEAMINASES_1"/>
    <property type="match status" value="1"/>
</dbReference>
<reference evidence="4 5" key="1">
    <citation type="journal article" date="2014" name="Genome Announc.">
        <title>Genome Sequence and Methylome of Soil Bacterium Gemmatirosa kalamazoonensis KBS708T, a Member of the Rarely Cultivated Gemmatimonadetes Phylum.</title>
        <authorList>
            <person name="Debruyn J.M."/>
            <person name="Radosevich M."/>
            <person name="Wommack K.E."/>
            <person name="Polson S.W."/>
            <person name="Hauser L.J."/>
            <person name="Fawaz M.N."/>
            <person name="Korlach J."/>
            <person name="Tsai Y.C."/>
        </authorList>
    </citation>
    <scope>NUCLEOTIDE SEQUENCE [LARGE SCALE GENOMIC DNA]</scope>
    <source>
        <strain evidence="4 5">KBS708</strain>
    </source>
</reference>
<organism evidence="4 5">
    <name type="scientific">Gemmatirosa kalamazoonensis</name>
    <dbReference type="NCBI Taxonomy" id="861299"/>
    <lineage>
        <taxon>Bacteria</taxon>
        <taxon>Pseudomonadati</taxon>
        <taxon>Gemmatimonadota</taxon>
        <taxon>Gemmatimonadia</taxon>
        <taxon>Gemmatimonadales</taxon>
        <taxon>Gemmatimonadaceae</taxon>
        <taxon>Gemmatirosa</taxon>
    </lineage>
</organism>
<evidence type="ECO:0000313" key="4">
    <source>
        <dbReference type="EMBL" id="AHG89093.1"/>
    </source>
</evidence>
<dbReference type="eggNOG" id="COG0590">
    <property type="taxonomic scope" value="Bacteria"/>
</dbReference>
<keyword evidence="2" id="KW-0862">Zinc</keyword>
<dbReference type="PROSITE" id="PS51747">
    <property type="entry name" value="CYT_DCMP_DEAMINASES_2"/>
    <property type="match status" value="1"/>
</dbReference>
<dbReference type="InParanoid" id="W0RI57"/>
<evidence type="ECO:0000256" key="2">
    <source>
        <dbReference type="ARBA" id="ARBA00022833"/>
    </source>
</evidence>